<dbReference type="PANTHER" id="PTHR48070">
    <property type="entry name" value="ESTERASE OVCA2"/>
    <property type="match status" value="1"/>
</dbReference>
<organism evidence="3 4">
    <name type="scientific">Eremothecium sinecaudum</name>
    <dbReference type="NCBI Taxonomy" id="45286"/>
    <lineage>
        <taxon>Eukaryota</taxon>
        <taxon>Fungi</taxon>
        <taxon>Dikarya</taxon>
        <taxon>Ascomycota</taxon>
        <taxon>Saccharomycotina</taxon>
        <taxon>Saccharomycetes</taxon>
        <taxon>Saccharomycetales</taxon>
        <taxon>Saccharomycetaceae</taxon>
        <taxon>Eremothecium</taxon>
    </lineage>
</organism>
<dbReference type="AlphaFoldDB" id="A0A109UW20"/>
<proteinExistence type="predicted"/>
<dbReference type="InterPro" id="IPR050593">
    <property type="entry name" value="LovG"/>
</dbReference>
<dbReference type="Proteomes" id="UP000243052">
    <property type="component" value="Chromosome ii"/>
</dbReference>
<gene>
    <name evidence="3" type="ORF">AW171_hschr270</name>
</gene>
<sequence>MAAILNKKILMLHGYAQSQEIFRSKTGGLRKALEKLGYELYYPQGPLEIEHVDYGSGNDDNELAVNGKTDRHGWWRRDATGFFTIKQATLDYLHDYIIDKGPFEGVIGFSQGAALAGYLCTDVRGILGLTSDMQPDFKFLVNFSGFKLEPEIYAAKFKEPLKIPSLHVVGELDTIVLQERTMALYDACHVDSRTLLKHTGGHFVPNSKNFVAKVTNWLKCMNAEPSSVPKTVVPKTTSRSGPQSDLLDIMASLDIK</sequence>
<evidence type="ECO:0000313" key="3">
    <source>
        <dbReference type="EMBL" id="AMD18564.1"/>
    </source>
</evidence>
<reference evidence="3 4" key="1">
    <citation type="submission" date="2016-01" db="EMBL/GenBank/DDBJ databases">
        <title>Genome sequence of the yeast Holleya sinecauda.</title>
        <authorList>
            <person name="Dietrich F.S."/>
        </authorList>
    </citation>
    <scope>NUCLEOTIDE SEQUENCE [LARGE SCALE GENOMIC DNA]</scope>
    <source>
        <strain evidence="3 4">ATCC 58844</strain>
    </source>
</reference>
<dbReference type="EMBL" id="CP014242">
    <property type="protein sequence ID" value="AMD18564.1"/>
    <property type="molecule type" value="Genomic_DNA"/>
</dbReference>
<dbReference type="PANTHER" id="PTHR48070:SF6">
    <property type="entry name" value="ESTERASE OVCA2"/>
    <property type="match status" value="1"/>
</dbReference>
<dbReference type="Pfam" id="PF03959">
    <property type="entry name" value="FSH1"/>
    <property type="match status" value="1"/>
</dbReference>
<dbReference type="GO" id="GO:0016787">
    <property type="term" value="F:hydrolase activity"/>
    <property type="evidence" value="ECO:0007669"/>
    <property type="project" value="UniProtKB-KW"/>
</dbReference>
<dbReference type="OrthoDB" id="2094269at2759"/>
<evidence type="ECO:0000256" key="1">
    <source>
        <dbReference type="ARBA" id="ARBA00022801"/>
    </source>
</evidence>
<dbReference type="GeneID" id="28722356"/>
<dbReference type="RefSeq" id="XP_017985560.1">
    <property type="nucleotide sequence ID" value="XM_018130344.1"/>
</dbReference>
<accession>A0A109UW20</accession>
<dbReference type="InterPro" id="IPR029058">
    <property type="entry name" value="AB_hydrolase_fold"/>
</dbReference>
<evidence type="ECO:0000313" key="4">
    <source>
        <dbReference type="Proteomes" id="UP000243052"/>
    </source>
</evidence>
<feature type="domain" description="Serine hydrolase" evidence="2">
    <location>
        <begin position="6"/>
        <end position="213"/>
    </location>
</feature>
<dbReference type="Gene3D" id="3.40.50.1820">
    <property type="entry name" value="alpha/beta hydrolase"/>
    <property type="match status" value="1"/>
</dbReference>
<name>A0A109UW20_9SACH</name>
<protein>
    <submittedName>
        <fullName evidence="3">HBL338Wp</fullName>
    </submittedName>
</protein>
<dbReference type="GO" id="GO:0005634">
    <property type="term" value="C:nucleus"/>
    <property type="evidence" value="ECO:0007669"/>
    <property type="project" value="TreeGrafter"/>
</dbReference>
<evidence type="ECO:0000259" key="2">
    <source>
        <dbReference type="Pfam" id="PF03959"/>
    </source>
</evidence>
<dbReference type="FunFam" id="3.40.50.1820:FF:000073">
    <property type="entry name" value="esterase OVCA2 isoform X6"/>
    <property type="match status" value="1"/>
</dbReference>
<dbReference type="SUPFAM" id="SSF53474">
    <property type="entry name" value="alpha/beta-Hydrolases"/>
    <property type="match status" value="1"/>
</dbReference>
<dbReference type="InterPro" id="IPR005645">
    <property type="entry name" value="FSH-like_dom"/>
</dbReference>
<keyword evidence="1" id="KW-0378">Hydrolase</keyword>
<dbReference type="GO" id="GO:0005737">
    <property type="term" value="C:cytoplasm"/>
    <property type="evidence" value="ECO:0007669"/>
    <property type="project" value="TreeGrafter"/>
</dbReference>
<keyword evidence="4" id="KW-1185">Reference proteome</keyword>